<dbReference type="InterPro" id="IPR025997">
    <property type="entry name" value="SBP_2_dom"/>
</dbReference>
<dbReference type="EMBL" id="JAPEVI010000001">
    <property type="protein sequence ID" value="MCX2721207.1"/>
    <property type="molecule type" value="Genomic_DNA"/>
</dbReference>
<reference evidence="5 6" key="1">
    <citation type="journal article" date="2016" name="Int. J. Syst. Evol. Microbiol.">
        <title>Labrenzia salina sp. nov., isolated from the rhizosphere of the halophyte Arthrocnemum macrostachyum.</title>
        <authorList>
            <person name="Camacho M."/>
            <person name="Redondo-Gomez S."/>
            <person name="Rodriguez-Llorente I."/>
            <person name="Rohde M."/>
            <person name="Sproer C."/>
            <person name="Schumann P."/>
            <person name="Klenk H.P."/>
            <person name="Montero-Calasanz M.D.C."/>
        </authorList>
    </citation>
    <scope>NUCLEOTIDE SEQUENCE [LARGE SCALE GENOMIC DNA]</scope>
    <source>
        <strain evidence="5 6">DSM 29163</strain>
    </source>
</reference>
<keyword evidence="6" id="KW-1185">Reference proteome</keyword>
<dbReference type="PANTHER" id="PTHR30146">
    <property type="entry name" value="LACI-RELATED TRANSCRIPTIONAL REPRESSOR"/>
    <property type="match status" value="1"/>
</dbReference>
<dbReference type="Proteomes" id="UP001300261">
    <property type="component" value="Unassembled WGS sequence"/>
</dbReference>
<dbReference type="RefSeq" id="WP_265960902.1">
    <property type="nucleotide sequence ID" value="NZ_JAPEVI010000001.1"/>
</dbReference>
<dbReference type="PROSITE" id="PS00356">
    <property type="entry name" value="HTH_LACI_1"/>
    <property type="match status" value="1"/>
</dbReference>
<dbReference type="GO" id="GO:0003677">
    <property type="term" value="F:DNA binding"/>
    <property type="evidence" value="ECO:0007669"/>
    <property type="project" value="UniProtKB-KW"/>
</dbReference>
<dbReference type="InterPro" id="IPR028082">
    <property type="entry name" value="Peripla_BP_I"/>
</dbReference>
<accession>A0ABT3QWC9</accession>
<keyword evidence="3" id="KW-0804">Transcription</keyword>
<evidence type="ECO:0000256" key="3">
    <source>
        <dbReference type="ARBA" id="ARBA00023163"/>
    </source>
</evidence>
<comment type="caution">
    <text evidence="5">The sequence shown here is derived from an EMBL/GenBank/DDBJ whole genome shotgun (WGS) entry which is preliminary data.</text>
</comment>
<evidence type="ECO:0000259" key="4">
    <source>
        <dbReference type="PROSITE" id="PS50932"/>
    </source>
</evidence>
<dbReference type="Gene3D" id="3.40.50.2300">
    <property type="match status" value="2"/>
</dbReference>
<name>A0ABT3QWC9_9HYPH</name>
<dbReference type="PANTHER" id="PTHR30146:SF152">
    <property type="entry name" value="TRANSCRIPTIONAL REGULATORY PROTEIN"/>
    <property type="match status" value="1"/>
</dbReference>
<dbReference type="PROSITE" id="PS50932">
    <property type="entry name" value="HTH_LACI_2"/>
    <property type="match status" value="1"/>
</dbReference>
<evidence type="ECO:0000256" key="1">
    <source>
        <dbReference type="ARBA" id="ARBA00023015"/>
    </source>
</evidence>
<dbReference type="Pfam" id="PF13407">
    <property type="entry name" value="Peripla_BP_4"/>
    <property type="match status" value="1"/>
</dbReference>
<evidence type="ECO:0000313" key="5">
    <source>
        <dbReference type="EMBL" id="MCX2721207.1"/>
    </source>
</evidence>
<dbReference type="SUPFAM" id="SSF47413">
    <property type="entry name" value="lambda repressor-like DNA-binding domains"/>
    <property type="match status" value="1"/>
</dbReference>
<dbReference type="SUPFAM" id="SSF53822">
    <property type="entry name" value="Periplasmic binding protein-like I"/>
    <property type="match status" value="1"/>
</dbReference>
<dbReference type="PRINTS" id="PR00036">
    <property type="entry name" value="HTHLACI"/>
</dbReference>
<proteinExistence type="predicted"/>
<gene>
    <name evidence="5" type="ORF">ON753_02125</name>
</gene>
<evidence type="ECO:0000313" key="6">
    <source>
        <dbReference type="Proteomes" id="UP001300261"/>
    </source>
</evidence>
<dbReference type="Pfam" id="PF00356">
    <property type="entry name" value="LacI"/>
    <property type="match status" value="1"/>
</dbReference>
<dbReference type="InterPro" id="IPR000843">
    <property type="entry name" value="HTH_LacI"/>
</dbReference>
<feature type="domain" description="HTH lacI-type" evidence="4">
    <location>
        <begin position="5"/>
        <end position="60"/>
    </location>
</feature>
<organism evidence="5 6">
    <name type="scientific">Roseibium salinum</name>
    <dbReference type="NCBI Taxonomy" id="1604349"/>
    <lineage>
        <taxon>Bacteria</taxon>
        <taxon>Pseudomonadati</taxon>
        <taxon>Pseudomonadota</taxon>
        <taxon>Alphaproteobacteria</taxon>
        <taxon>Hyphomicrobiales</taxon>
        <taxon>Stappiaceae</taxon>
        <taxon>Roseibium</taxon>
    </lineage>
</organism>
<keyword evidence="2 5" id="KW-0238">DNA-binding</keyword>
<dbReference type="InterPro" id="IPR010982">
    <property type="entry name" value="Lambda_DNA-bd_dom_sf"/>
</dbReference>
<dbReference type="Gene3D" id="1.10.260.40">
    <property type="entry name" value="lambda repressor-like DNA-binding domains"/>
    <property type="match status" value="1"/>
</dbReference>
<dbReference type="CDD" id="cd06307">
    <property type="entry name" value="PBP1_sugar_binding"/>
    <property type="match status" value="1"/>
</dbReference>
<sequence length="344" mass="37917">MARRPTISDLAREAGVSPATVDRVLNGRERVRRETAQRVYAAANRIGYHGVRLIEQRLQVDLPECRLGFVLQKQRQSFYQSFGEHLERAVQALPDVRGRFVLEYCPTQTPSDIADMMLQVGRQVDVLAAVAVNHQVTSAAVNELKAAGVPTFSLLSDFAQGERANYVGLNNLKMGRVAASMLAMAVHAPGKIAIFVGGHRWHGHDLRETGFRTYFREFHPNFTVLDTLVNLETRQLTHEATLDLLERHPDLKGIYVAGGGMEGAISALREVRAPGDVALVVNELTPESRAALSDRYALMAIGTPLDELSRDLASLMVESVRGSSSEGLPGQRFLQPRLCLPESL</sequence>
<keyword evidence="1" id="KW-0805">Transcription regulation</keyword>
<evidence type="ECO:0000256" key="2">
    <source>
        <dbReference type="ARBA" id="ARBA00023125"/>
    </source>
</evidence>
<dbReference type="SMART" id="SM00354">
    <property type="entry name" value="HTH_LACI"/>
    <property type="match status" value="1"/>
</dbReference>
<protein>
    <submittedName>
        <fullName evidence="5">LacI family DNA-binding transcriptional regulator</fullName>
    </submittedName>
</protein>
<dbReference type="CDD" id="cd01392">
    <property type="entry name" value="HTH_LacI"/>
    <property type="match status" value="1"/>
</dbReference>